<dbReference type="AlphaFoldDB" id="X1DMZ2"/>
<comment type="caution">
    <text evidence="1">The sequence shown here is derived from an EMBL/GenBank/DDBJ whole genome shotgun (WGS) entry which is preliminary data.</text>
</comment>
<dbReference type="SUPFAM" id="SSF103084">
    <property type="entry name" value="Holliday junction resolvase RusA"/>
    <property type="match status" value="1"/>
</dbReference>
<protein>
    <submittedName>
        <fullName evidence="1">Uncharacterized protein</fullName>
    </submittedName>
</protein>
<feature type="non-terminal residue" evidence="1">
    <location>
        <position position="78"/>
    </location>
</feature>
<sequence>MEAKIENKISLTIPGEPRGKQRARWFKHGTYTPEKTVNYETYIKELFTIKYPEFMPKEEALTLHIYAGLFMPKSTSKK</sequence>
<dbReference type="GO" id="GO:0006281">
    <property type="term" value="P:DNA repair"/>
    <property type="evidence" value="ECO:0007669"/>
    <property type="project" value="InterPro"/>
</dbReference>
<dbReference type="GO" id="GO:0000287">
    <property type="term" value="F:magnesium ion binding"/>
    <property type="evidence" value="ECO:0007669"/>
    <property type="project" value="InterPro"/>
</dbReference>
<dbReference type="InterPro" id="IPR036614">
    <property type="entry name" value="RusA-like_sf"/>
</dbReference>
<reference evidence="1" key="1">
    <citation type="journal article" date="2014" name="Front. Microbiol.">
        <title>High frequency of phylogenetically diverse reductive dehalogenase-homologous genes in deep subseafloor sedimentary metagenomes.</title>
        <authorList>
            <person name="Kawai M."/>
            <person name="Futagami T."/>
            <person name="Toyoda A."/>
            <person name="Takaki Y."/>
            <person name="Nishi S."/>
            <person name="Hori S."/>
            <person name="Arai W."/>
            <person name="Tsubouchi T."/>
            <person name="Morono Y."/>
            <person name="Uchiyama I."/>
            <person name="Ito T."/>
            <person name="Fujiyama A."/>
            <person name="Inagaki F."/>
            <person name="Takami H."/>
        </authorList>
    </citation>
    <scope>NUCLEOTIDE SEQUENCE</scope>
    <source>
        <strain evidence="1">Expedition CK06-06</strain>
    </source>
</reference>
<evidence type="ECO:0000313" key="1">
    <source>
        <dbReference type="EMBL" id="GAH21527.1"/>
    </source>
</evidence>
<organism evidence="1">
    <name type="scientific">marine sediment metagenome</name>
    <dbReference type="NCBI Taxonomy" id="412755"/>
    <lineage>
        <taxon>unclassified sequences</taxon>
        <taxon>metagenomes</taxon>
        <taxon>ecological metagenomes</taxon>
    </lineage>
</organism>
<name>X1DMZ2_9ZZZZ</name>
<dbReference type="InterPro" id="IPR008822">
    <property type="entry name" value="Endonuclease_RusA-like"/>
</dbReference>
<proteinExistence type="predicted"/>
<gene>
    <name evidence="1" type="ORF">S03H2_07081</name>
</gene>
<dbReference type="GO" id="GO:0006310">
    <property type="term" value="P:DNA recombination"/>
    <property type="evidence" value="ECO:0007669"/>
    <property type="project" value="InterPro"/>
</dbReference>
<accession>X1DMZ2</accession>
<dbReference type="Pfam" id="PF05866">
    <property type="entry name" value="RusA"/>
    <property type="match status" value="1"/>
</dbReference>
<dbReference type="EMBL" id="BARU01003210">
    <property type="protein sequence ID" value="GAH21527.1"/>
    <property type="molecule type" value="Genomic_DNA"/>
</dbReference>